<evidence type="ECO:0000313" key="2">
    <source>
        <dbReference type="Proteomes" id="UP001610563"/>
    </source>
</evidence>
<sequence>MSKNEPIPCHGIECTRSPSKQNSIFPHLTFKVTINYIYTDDPRRQQHLTGPVINQQAHTSQTLSCFAGAARHAISQLPSGPAYRGIAKMNVKLGDFELMVGGGGDAQQPGCSLPPAYLMGQRVVPLRVLETVDRANGALARGNPVAGCGYQSQLMTVGEVKVLVWVERRR</sequence>
<evidence type="ECO:0000313" key="1">
    <source>
        <dbReference type="EMBL" id="KAL2799440.1"/>
    </source>
</evidence>
<protein>
    <submittedName>
        <fullName evidence="1">Uncharacterized protein</fullName>
    </submittedName>
</protein>
<proteinExistence type="predicted"/>
<dbReference type="EMBL" id="JBFTWV010000008">
    <property type="protein sequence ID" value="KAL2799440.1"/>
    <property type="molecule type" value="Genomic_DNA"/>
</dbReference>
<reference evidence="1 2" key="1">
    <citation type="submission" date="2024-07" db="EMBL/GenBank/DDBJ databases">
        <title>Section-level genome sequencing and comparative genomics of Aspergillus sections Usti and Cavernicolus.</title>
        <authorList>
            <consortium name="Lawrence Berkeley National Laboratory"/>
            <person name="Nybo J.L."/>
            <person name="Vesth T.C."/>
            <person name="Theobald S."/>
            <person name="Frisvad J.C."/>
            <person name="Larsen T.O."/>
            <person name="Kjaerboelling I."/>
            <person name="Rothschild-Mancinelli K."/>
            <person name="Lyhne E.K."/>
            <person name="Kogle M.E."/>
            <person name="Barry K."/>
            <person name="Clum A."/>
            <person name="Na H."/>
            <person name="Ledsgaard L."/>
            <person name="Lin J."/>
            <person name="Lipzen A."/>
            <person name="Kuo A."/>
            <person name="Riley R."/>
            <person name="Mondo S."/>
            <person name="Labutti K."/>
            <person name="Haridas S."/>
            <person name="Pangalinan J."/>
            <person name="Salamov A.A."/>
            <person name="Simmons B.A."/>
            <person name="Magnuson J.K."/>
            <person name="Chen J."/>
            <person name="Drula E."/>
            <person name="Henrissat B."/>
            <person name="Wiebenga A."/>
            <person name="Lubbers R.J."/>
            <person name="Gomes A.C."/>
            <person name="Makela M.R."/>
            <person name="Stajich J."/>
            <person name="Grigoriev I.V."/>
            <person name="Mortensen U.H."/>
            <person name="De Vries R.P."/>
            <person name="Baker S.E."/>
            <person name="Andersen M.R."/>
        </authorList>
    </citation>
    <scope>NUCLEOTIDE SEQUENCE [LARGE SCALE GENOMIC DNA]</scope>
    <source>
        <strain evidence="1 2">CBS 209.92</strain>
    </source>
</reference>
<keyword evidence="2" id="KW-1185">Reference proteome</keyword>
<name>A0ABR4GLM0_9EURO</name>
<accession>A0ABR4GLM0</accession>
<organism evidence="1 2">
    <name type="scientific">Aspergillus keveii</name>
    <dbReference type="NCBI Taxonomy" id="714993"/>
    <lineage>
        <taxon>Eukaryota</taxon>
        <taxon>Fungi</taxon>
        <taxon>Dikarya</taxon>
        <taxon>Ascomycota</taxon>
        <taxon>Pezizomycotina</taxon>
        <taxon>Eurotiomycetes</taxon>
        <taxon>Eurotiomycetidae</taxon>
        <taxon>Eurotiales</taxon>
        <taxon>Aspergillaceae</taxon>
        <taxon>Aspergillus</taxon>
        <taxon>Aspergillus subgen. Nidulantes</taxon>
    </lineage>
</organism>
<gene>
    <name evidence="1" type="ORF">BJX66DRAFT_333340</name>
</gene>
<dbReference type="Proteomes" id="UP001610563">
    <property type="component" value="Unassembled WGS sequence"/>
</dbReference>
<comment type="caution">
    <text evidence="1">The sequence shown here is derived from an EMBL/GenBank/DDBJ whole genome shotgun (WGS) entry which is preliminary data.</text>
</comment>